<dbReference type="HOGENOM" id="CLU_347564_0_0_1"/>
<dbReference type="Gene3D" id="2.60.40.10">
    <property type="entry name" value="Immunoglobulins"/>
    <property type="match status" value="7"/>
</dbReference>
<keyword evidence="2" id="KW-0677">Repeat</keyword>
<dbReference type="InterPro" id="IPR013098">
    <property type="entry name" value="Ig_I-set"/>
</dbReference>
<dbReference type="Proteomes" id="UP000014760">
    <property type="component" value="Unassembled WGS sequence"/>
</dbReference>
<keyword evidence="4" id="KW-1015">Disulfide bond</keyword>
<dbReference type="AlphaFoldDB" id="R7U006"/>
<keyword evidence="5" id="KW-0325">Glycoprotein</keyword>
<dbReference type="InterPro" id="IPR036116">
    <property type="entry name" value="FN3_sf"/>
</dbReference>
<evidence type="ECO:0000259" key="8">
    <source>
        <dbReference type="PROSITE" id="PS50853"/>
    </source>
</evidence>
<dbReference type="Pfam" id="PF07679">
    <property type="entry name" value="I-set"/>
    <property type="match status" value="1"/>
</dbReference>
<dbReference type="EnsemblMetazoa" id="CapteT199767">
    <property type="protein sequence ID" value="CapteP199767"/>
    <property type="gene ID" value="CapteG199767"/>
</dbReference>
<evidence type="ECO:0000256" key="6">
    <source>
        <dbReference type="ARBA" id="ARBA00023319"/>
    </source>
</evidence>
<keyword evidence="11" id="KW-1185">Reference proteome</keyword>
<dbReference type="InterPro" id="IPR003599">
    <property type="entry name" value="Ig_sub"/>
</dbReference>
<proteinExistence type="predicted"/>
<organism evidence="9">
    <name type="scientific">Capitella teleta</name>
    <name type="common">Polychaete worm</name>
    <dbReference type="NCBI Taxonomy" id="283909"/>
    <lineage>
        <taxon>Eukaryota</taxon>
        <taxon>Metazoa</taxon>
        <taxon>Spiralia</taxon>
        <taxon>Lophotrochozoa</taxon>
        <taxon>Annelida</taxon>
        <taxon>Polychaeta</taxon>
        <taxon>Sedentaria</taxon>
        <taxon>Scolecida</taxon>
        <taxon>Capitellidae</taxon>
        <taxon>Capitella</taxon>
    </lineage>
</organism>
<dbReference type="SUPFAM" id="SSF48726">
    <property type="entry name" value="Immunoglobulin"/>
    <property type="match status" value="5"/>
</dbReference>
<dbReference type="GO" id="GO:0098609">
    <property type="term" value="P:cell-cell adhesion"/>
    <property type="evidence" value="ECO:0007669"/>
    <property type="project" value="TreeGrafter"/>
</dbReference>
<feature type="domain" description="Ig-like" evidence="7">
    <location>
        <begin position="208"/>
        <end position="280"/>
    </location>
</feature>
<dbReference type="InterPro" id="IPR003598">
    <property type="entry name" value="Ig_sub2"/>
</dbReference>
<accession>R7U006</accession>
<evidence type="ECO:0000313" key="9">
    <source>
        <dbReference type="EMBL" id="ELT96996.1"/>
    </source>
</evidence>
<dbReference type="InterPro" id="IPR051275">
    <property type="entry name" value="Cell_adhesion_signaling"/>
</dbReference>
<dbReference type="GO" id="GO:0050839">
    <property type="term" value="F:cell adhesion molecule binding"/>
    <property type="evidence" value="ECO:0007669"/>
    <property type="project" value="TreeGrafter"/>
</dbReference>
<feature type="domain" description="Fibronectin type-III" evidence="8">
    <location>
        <begin position="610"/>
        <end position="698"/>
    </location>
</feature>
<dbReference type="EMBL" id="AMQN01011108">
    <property type="status" value="NOT_ANNOTATED_CDS"/>
    <property type="molecule type" value="Genomic_DNA"/>
</dbReference>
<dbReference type="FunCoup" id="R7U006">
    <property type="interactions" value="127"/>
</dbReference>
<keyword evidence="6" id="KW-0393">Immunoglobulin domain</keyword>
<dbReference type="GO" id="GO:0005886">
    <property type="term" value="C:plasma membrane"/>
    <property type="evidence" value="ECO:0007669"/>
    <property type="project" value="TreeGrafter"/>
</dbReference>
<evidence type="ECO:0000256" key="5">
    <source>
        <dbReference type="ARBA" id="ARBA00023180"/>
    </source>
</evidence>
<gene>
    <name evidence="9" type="ORF">CAPTEDRAFT_199767</name>
</gene>
<feature type="domain" description="Ig-like" evidence="7">
    <location>
        <begin position="119"/>
        <end position="201"/>
    </location>
</feature>
<dbReference type="InterPro" id="IPR007110">
    <property type="entry name" value="Ig-like_dom"/>
</dbReference>
<evidence type="ECO:0000313" key="11">
    <source>
        <dbReference type="Proteomes" id="UP000014760"/>
    </source>
</evidence>
<evidence type="ECO:0000313" key="10">
    <source>
        <dbReference type="EnsemblMetazoa" id="CapteP199767"/>
    </source>
</evidence>
<dbReference type="CDD" id="cd00063">
    <property type="entry name" value="FN3"/>
    <property type="match status" value="1"/>
</dbReference>
<dbReference type="OMA" id="TKNESCR"/>
<dbReference type="InterPro" id="IPR013783">
    <property type="entry name" value="Ig-like_fold"/>
</dbReference>
<protein>
    <submittedName>
        <fullName evidence="9 10">Uncharacterized protein</fullName>
    </submittedName>
</protein>
<dbReference type="SMART" id="SM00409">
    <property type="entry name" value="IG"/>
    <property type="match status" value="6"/>
</dbReference>
<evidence type="ECO:0000259" key="7">
    <source>
        <dbReference type="PROSITE" id="PS50835"/>
    </source>
</evidence>
<dbReference type="Pfam" id="PF00041">
    <property type="entry name" value="fn3"/>
    <property type="match status" value="1"/>
</dbReference>
<evidence type="ECO:0000256" key="3">
    <source>
        <dbReference type="ARBA" id="ARBA00023136"/>
    </source>
</evidence>
<dbReference type="InterPro" id="IPR003961">
    <property type="entry name" value="FN3_dom"/>
</dbReference>
<evidence type="ECO:0000256" key="4">
    <source>
        <dbReference type="ARBA" id="ARBA00023157"/>
    </source>
</evidence>
<dbReference type="InterPro" id="IPR036179">
    <property type="entry name" value="Ig-like_dom_sf"/>
</dbReference>
<dbReference type="SMART" id="SM00408">
    <property type="entry name" value="IGc2"/>
    <property type="match status" value="6"/>
</dbReference>
<dbReference type="Pfam" id="PF13927">
    <property type="entry name" value="Ig_3"/>
    <property type="match status" value="2"/>
</dbReference>
<dbReference type="PROSITE" id="PS50853">
    <property type="entry name" value="FN3"/>
    <property type="match status" value="1"/>
</dbReference>
<name>R7U006_CAPTE</name>
<evidence type="ECO:0000256" key="1">
    <source>
        <dbReference type="ARBA" id="ARBA00004479"/>
    </source>
</evidence>
<dbReference type="PANTHER" id="PTHR11640:SF31">
    <property type="entry name" value="IRREGULAR CHIASM C-ROUGHEST PROTEIN-RELATED"/>
    <property type="match status" value="1"/>
</dbReference>
<dbReference type="EMBL" id="KB308694">
    <property type="protein sequence ID" value="ELT96996.1"/>
    <property type="molecule type" value="Genomic_DNA"/>
</dbReference>
<dbReference type="Pfam" id="PF13895">
    <property type="entry name" value="Ig_2"/>
    <property type="match status" value="1"/>
</dbReference>
<sequence>MVLCGADTMWRPGDLPPERPSISLNQSTSDLYEGDFLLFECSSNGGNPTPNFRWSREGIYLSESSGGISDAKFGVSRSYLVRQLTKDDHAATFGCDVENEANPGSPEEIALFINVMYAPIVDFGDFNPLVVLDRDDVTLTCNVDAYPAIPANNVIWKKDQEFLGSGFTYLITEIRPSNAGAYTCTASNHAETRAILQVDVQYAPLLSPSFNAGVITGSRVEIKENQSLNVTCSVDANPAVASADIVWKKAGDGEVHRGAVLSFARVNRAHAGEYTCEASNTLRPSGKPAGTGFGTVDVTIIVLYAPGKASVSVPSSVISGQPASLRCSVDVAGVPSADLVWTRLDNGAQLGTGPTYDISATALSDNGDYVCTPANSMGDGVPDTARLDVSEIPQWLLALPTKRTVIISQTDIGLTCRVRGRPVPQLTWYKNGLALDFSPGYYDLTEQQESIDVHSWNLTSTLKFRGFDRYPELGSLRKEDAGNYTCVAGNGLEEAALVSSVLFAVHYPPEVKADAEKVAIDENQSATLVCESHAVPTPTFMWYNGTTPLVTGGRVSIKALVVDGEYQYRTELTIDDVAEHDLGDYRCAASNVLGERGVSIHLTVQTVPEAPYNLSVVSSTWESVQLKWEAGFNGGYPQTFKIKYQTSDSVADVGSATASKYNVSNLMPSTNYTFFIYGLNQLGDGDFSKSISSTTSAFAIDPPMEVYYDVAKRHLMYQSPSTNLCARVEIHQGKDSWDQYVECADPTSGSIEIDSDWNILNIRVALCLIRRPEVCSEQQMAFIDKLPCLQSMCDLRTYELNFFVYKLGWLRSKPG</sequence>
<dbReference type="SMART" id="SM00060">
    <property type="entry name" value="FN3"/>
    <property type="match status" value="1"/>
</dbReference>
<feature type="domain" description="Ig-like" evidence="7">
    <location>
        <begin position="306"/>
        <end position="388"/>
    </location>
</feature>
<evidence type="ECO:0000256" key="2">
    <source>
        <dbReference type="ARBA" id="ARBA00022737"/>
    </source>
</evidence>
<dbReference type="CDD" id="cd00096">
    <property type="entry name" value="Ig"/>
    <property type="match status" value="2"/>
</dbReference>
<dbReference type="PROSITE" id="PS50835">
    <property type="entry name" value="IG_LIKE"/>
    <property type="match status" value="6"/>
</dbReference>
<dbReference type="PANTHER" id="PTHR11640">
    <property type="entry name" value="NEPHRIN"/>
    <property type="match status" value="1"/>
</dbReference>
<feature type="domain" description="Ig-like" evidence="7">
    <location>
        <begin position="509"/>
        <end position="605"/>
    </location>
</feature>
<comment type="subcellular location">
    <subcellularLocation>
        <location evidence="1">Membrane</location>
        <topology evidence="1">Single-pass type I membrane protein</topology>
    </subcellularLocation>
</comment>
<feature type="domain" description="Ig-like" evidence="7">
    <location>
        <begin position="393"/>
        <end position="499"/>
    </location>
</feature>
<dbReference type="GO" id="GO:0005911">
    <property type="term" value="C:cell-cell junction"/>
    <property type="evidence" value="ECO:0007669"/>
    <property type="project" value="TreeGrafter"/>
</dbReference>
<reference evidence="9 11" key="2">
    <citation type="journal article" date="2013" name="Nature">
        <title>Insights into bilaterian evolution from three spiralian genomes.</title>
        <authorList>
            <person name="Simakov O."/>
            <person name="Marletaz F."/>
            <person name="Cho S.J."/>
            <person name="Edsinger-Gonzales E."/>
            <person name="Havlak P."/>
            <person name="Hellsten U."/>
            <person name="Kuo D.H."/>
            <person name="Larsson T."/>
            <person name="Lv J."/>
            <person name="Arendt D."/>
            <person name="Savage R."/>
            <person name="Osoegawa K."/>
            <person name="de Jong P."/>
            <person name="Grimwood J."/>
            <person name="Chapman J.A."/>
            <person name="Shapiro H."/>
            <person name="Aerts A."/>
            <person name="Otillar R.P."/>
            <person name="Terry A.Y."/>
            <person name="Boore J.L."/>
            <person name="Grigoriev I.V."/>
            <person name="Lindberg D.R."/>
            <person name="Seaver E.C."/>
            <person name="Weisblat D.A."/>
            <person name="Putnam N.H."/>
            <person name="Rokhsar D.S."/>
        </authorList>
    </citation>
    <scope>NUCLEOTIDE SEQUENCE</scope>
    <source>
        <strain evidence="9 11">I ESC-2004</strain>
    </source>
</reference>
<dbReference type="InterPro" id="IPR013151">
    <property type="entry name" value="Immunoglobulin_dom"/>
</dbReference>
<reference evidence="11" key="1">
    <citation type="submission" date="2012-12" db="EMBL/GenBank/DDBJ databases">
        <authorList>
            <person name="Hellsten U."/>
            <person name="Grimwood J."/>
            <person name="Chapman J.A."/>
            <person name="Shapiro H."/>
            <person name="Aerts A."/>
            <person name="Otillar R.P."/>
            <person name="Terry A.Y."/>
            <person name="Boore J.L."/>
            <person name="Simakov O."/>
            <person name="Marletaz F."/>
            <person name="Cho S.-J."/>
            <person name="Edsinger-Gonzales E."/>
            <person name="Havlak P."/>
            <person name="Kuo D.-H."/>
            <person name="Larsson T."/>
            <person name="Lv J."/>
            <person name="Arendt D."/>
            <person name="Savage R."/>
            <person name="Osoegawa K."/>
            <person name="de Jong P."/>
            <person name="Lindberg D.R."/>
            <person name="Seaver E.C."/>
            <person name="Weisblat D.A."/>
            <person name="Putnam N.H."/>
            <person name="Grigoriev I.V."/>
            <person name="Rokhsar D.S."/>
        </authorList>
    </citation>
    <scope>NUCLEOTIDE SEQUENCE</scope>
    <source>
        <strain evidence="11">I ESC-2004</strain>
    </source>
</reference>
<feature type="domain" description="Ig-like" evidence="7">
    <location>
        <begin position="20"/>
        <end position="112"/>
    </location>
</feature>
<dbReference type="Pfam" id="PF00047">
    <property type="entry name" value="ig"/>
    <property type="match status" value="1"/>
</dbReference>
<dbReference type="SUPFAM" id="SSF49265">
    <property type="entry name" value="Fibronectin type III"/>
    <property type="match status" value="1"/>
</dbReference>
<dbReference type="OrthoDB" id="6272054at2759"/>
<reference evidence="10" key="3">
    <citation type="submission" date="2015-06" db="UniProtKB">
        <authorList>
            <consortium name="EnsemblMetazoa"/>
        </authorList>
    </citation>
    <scope>IDENTIFICATION</scope>
</reference>
<keyword evidence="3" id="KW-0472">Membrane</keyword>
<dbReference type="STRING" id="283909.R7U006"/>